<reference evidence="1" key="1">
    <citation type="submission" date="2022-08" db="EMBL/GenBank/DDBJ databases">
        <title>Genome sequencing of akame (Lates japonicus).</title>
        <authorList>
            <person name="Hashiguchi Y."/>
            <person name="Takahashi H."/>
        </authorList>
    </citation>
    <scope>NUCLEOTIDE SEQUENCE</scope>
    <source>
        <strain evidence="1">Kochi</strain>
    </source>
</reference>
<name>A0AAD3R0M6_LATJO</name>
<protein>
    <submittedName>
        <fullName evidence="1">Protein piccolo-like protein</fullName>
    </submittedName>
</protein>
<comment type="caution">
    <text evidence="1">The sequence shown here is derived from an EMBL/GenBank/DDBJ whole genome shotgun (WGS) entry which is preliminary data.</text>
</comment>
<gene>
    <name evidence="1" type="ORF">AKAME5_000434100</name>
</gene>
<evidence type="ECO:0000313" key="1">
    <source>
        <dbReference type="EMBL" id="GLD51258.1"/>
    </source>
</evidence>
<sequence>MEPKVECTEDSMKLQVQDAASTPGSLFFVDRGSRLSPLPLSKLPPSCGYSIRSTRRDLVLIAPYDGCFVALEAPIRLKCHPYSKPLHRHQRAKHNKPLAHCNLRHLNPKCLQICHPANHQKAKGHHILKPLRVRSTSTSILCTLSQIHLKISQLHSQLLSNNHHSLKPLGAKCITFTPTTSSTPSQNLKISQLRSQCINPLTHSHPRYQVLDQMVLKLPLKGQSQVNSLQVSNLQMARDITLLTRSTHNSPSSLSL</sequence>
<proteinExistence type="predicted"/>
<keyword evidence="2" id="KW-1185">Reference proteome</keyword>
<dbReference type="EMBL" id="BRZM01000010">
    <property type="protein sequence ID" value="GLD51258.1"/>
    <property type="molecule type" value="Genomic_DNA"/>
</dbReference>
<organism evidence="1 2">
    <name type="scientific">Lates japonicus</name>
    <name type="common">Japanese lates</name>
    <dbReference type="NCBI Taxonomy" id="270547"/>
    <lineage>
        <taxon>Eukaryota</taxon>
        <taxon>Metazoa</taxon>
        <taxon>Chordata</taxon>
        <taxon>Craniata</taxon>
        <taxon>Vertebrata</taxon>
        <taxon>Euteleostomi</taxon>
        <taxon>Actinopterygii</taxon>
        <taxon>Neopterygii</taxon>
        <taxon>Teleostei</taxon>
        <taxon>Neoteleostei</taxon>
        <taxon>Acanthomorphata</taxon>
        <taxon>Carangaria</taxon>
        <taxon>Carangaria incertae sedis</taxon>
        <taxon>Centropomidae</taxon>
        <taxon>Lates</taxon>
    </lineage>
</organism>
<accession>A0AAD3R0M6</accession>
<dbReference type="AlphaFoldDB" id="A0AAD3R0M6"/>
<evidence type="ECO:0000313" key="2">
    <source>
        <dbReference type="Proteomes" id="UP001279410"/>
    </source>
</evidence>
<dbReference type="Proteomes" id="UP001279410">
    <property type="component" value="Unassembled WGS sequence"/>
</dbReference>